<dbReference type="PANTHER" id="PTHR31394:SF1">
    <property type="entry name" value="TRANSMEMBRANE PROTEIN 199"/>
    <property type="match status" value="1"/>
</dbReference>
<feature type="region of interest" description="Disordered" evidence="6">
    <location>
        <begin position="263"/>
        <end position="291"/>
    </location>
</feature>
<sequence length="291" mass="32173">MATLLTLPSHLIESISHLLREDLELPDNLREPLLETIKQPQTYIVASLDTRNSLYTQDDGDIDGKQEDSTAVPRPPTIDYDLVERLSRWATSDKGKMLLNRNGLDPSRYTDISLLSGTEIYVEPKELARLQAAENPEKPNPYLPSYLSPAPPSFGSEYRNLTRTLSTAFNVIFSILGSSGAVYVAAVSGAGYSREKGILLGILAGLIVGIADGVLVVLFMSRVEKDRKERHERGRKLMKGSGKALDQIEDQAEIEEEVQEKLLAKEGSDSTAVSARQIQLRRRGLKPSNPE</sequence>
<dbReference type="AlphaFoldDB" id="Q5KB68"/>
<accession>Q5KB68</accession>
<evidence type="ECO:0000256" key="6">
    <source>
        <dbReference type="SAM" id="MobiDB-lite"/>
    </source>
</evidence>
<evidence type="ECO:0000256" key="5">
    <source>
        <dbReference type="ARBA" id="ARBA00023136"/>
    </source>
</evidence>
<dbReference type="Pfam" id="PF11712">
    <property type="entry name" value="Vma12"/>
    <property type="match status" value="1"/>
</dbReference>
<dbReference type="GO" id="GO:0012505">
    <property type="term" value="C:endomembrane system"/>
    <property type="evidence" value="ECO:0000318"/>
    <property type="project" value="GO_Central"/>
</dbReference>
<dbReference type="GeneID" id="3259474"/>
<dbReference type="InterPro" id="IPR021013">
    <property type="entry name" value="ATPase_Vma12"/>
</dbReference>
<dbReference type="OrthoDB" id="3193718at2759"/>
<reference evidence="8 9" key="1">
    <citation type="journal article" date="2005" name="Science">
        <title>The genome of the basidiomycetous yeast and human pathogen Cryptococcus neoformans.</title>
        <authorList>
            <person name="Loftus B.J."/>
            <person name="Fung E."/>
            <person name="Roncaglia P."/>
            <person name="Rowley D."/>
            <person name="Amedeo P."/>
            <person name="Bruno D."/>
            <person name="Vamathevan J."/>
            <person name="Miranda M."/>
            <person name="Anderson I.J."/>
            <person name="Fraser J.A."/>
            <person name="Allen J.E."/>
            <person name="Bosdet I.E."/>
            <person name="Brent M.R."/>
            <person name="Chiu R."/>
            <person name="Doering T.L."/>
            <person name="Donlin M.J."/>
            <person name="D'Souza C.A."/>
            <person name="Fox D.S."/>
            <person name="Grinberg V."/>
            <person name="Fu J."/>
            <person name="Fukushima M."/>
            <person name="Haas B.J."/>
            <person name="Huang J.C."/>
            <person name="Janbon G."/>
            <person name="Jones S.J."/>
            <person name="Koo H.L."/>
            <person name="Krzywinski M.I."/>
            <person name="Kwon-Chung J.K."/>
            <person name="Lengeler K.B."/>
            <person name="Maiti R."/>
            <person name="Marra M.A."/>
            <person name="Marra R.E."/>
            <person name="Mathewson C.A."/>
            <person name="Mitchell T.G."/>
            <person name="Pertea M."/>
            <person name="Riggs F.R."/>
            <person name="Salzberg S.L."/>
            <person name="Schein J.E."/>
            <person name="Shvartsbeyn A."/>
            <person name="Shin H."/>
            <person name="Shumway M."/>
            <person name="Specht C.A."/>
            <person name="Suh B.B."/>
            <person name="Tenney A."/>
            <person name="Utterback T.R."/>
            <person name="Wickes B.L."/>
            <person name="Wortman J.R."/>
            <person name="Wye N.H."/>
            <person name="Kronstad J.W."/>
            <person name="Lodge J.K."/>
            <person name="Heitman J."/>
            <person name="Davis R.W."/>
            <person name="Fraser C.M."/>
            <person name="Hyman R.W."/>
        </authorList>
    </citation>
    <scope>NUCLEOTIDE SEQUENCE [LARGE SCALE GENOMIC DNA]</scope>
    <source>
        <strain evidence="9">JEC21 / ATCC MYA-565</strain>
    </source>
</reference>
<dbReference type="GO" id="GO:0070072">
    <property type="term" value="P:vacuolar proton-transporting V-type ATPase complex assembly"/>
    <property type="evidence" value="ECO:0007669"/>
    <property type="project" value="InterPro"/>
</dbReference>
<accession>Q55MU1</accession>
<gene>
    <name evidence="8" type="ordered locus">CNI03600</name>
</gene>
<proteinExistence type="predicted"/>
<dbReference type="VEuPathDB" id="FungiDB:CNI03600"/>
<keyword evidence="3" id="KW-0256">Endoplasmic reticulum</keyword>
<dbReference type="EMBL" id="AE017349">
    <property type="protein sequence ID" value="AAW45636.1"/>
    <property type="molecule type" value="Genomic_DNA"/>
</dbReference>
<dbReference type="KEGG" id="cne:CNI03600"/>
<keyword evidence="9" id="KW-1185">Reference proteome</keyword>
<name>Q5KB68_CRYD1</name>
<dbReference type="PaxDb" id="214684-Q5KB68"/>
<dbReference type="OMA" id="WWASQHA"/>
<comment type="subcellular location">
    <subcellularLocation>
        <location evidence="1">Endoplasmic reticulum membrane</location>
        <topology evidence="1">Multi-pass membrane protein</topology>
    </subcellularLocation>
</comment>
<evidence type="ECO:0000256" key="3">
    <source>
        <dbReference type="ARBA" id="ARBA00022824"/>
    </source>
</evidence>
<evidence type="ECO:0000256" key="2">
    <source>
        <dbReference type="ARBA" id="ARBA00022692"/>
    </source>
</evidence>
<keyword evidence="2 7" id="KW-0812">Transmembrane</keyword>
<keyword evidence="4 7" id="KW-1133">Transmembrane helix</keyword>
<evidence type="ECO:0000256" key="4">
    <source>
        <dbReference type="ARBA" id="ARBA00022989"/>
    </source>
</evidence>
<evidence type="ECO:0000313" key="8">
    <source>
        <dbReference type="EMBL" id="AAW45636.1"/>
    </source>
</evidence>
<keyword evidence="5 7" id="KW-0472">Membrane</keyword>
<protein>
    <submittedName>
        <fullName evidence="8">Expressed protein</fullName>
    </submittedName>
</protein>
<evidence type="ECO:0000256" key="7">
    <source>
        <dbReference type="SAM" id="Phobius"/>
    </source>
</evidence>
<feature type="transmembrane region" description="Helical" evidence="7">
    <location>
        <begin position="198"/>
        <end position="220"/>
    </location>
</feature>
<dbReference type="Proteomes" id="UP000002149">
    <property type="component" value="Chromosome 9"/>
</dbReference>
<dbReference type="PANTHER" id="PTHR31394">
    <property type="entry name" value="TRANSMEMBRANE PROTEIN 199"/>
    <property type="match status" value="1"/>
</dbReference>
<feature type="transmembrane region" description="Helical" evidence="7">
    <location>
        <begin position="168"/>
        <end position="192"/>
    </location>
</feature>
<dbReference type="HOGENOM" id="CLU_956513_0_0_1"/>
<feature type="region of interest" description="Disordered" evidence="6">
    <location>
        <begin position="55"/>
        <end position="75"/>
    </location>
</feature>
<evidence type="ECO:0000256" key="1">
    <source>
        <dbReference type="ARBA" id="ARBA00004477"/>
    </source>
</evidence>
<dbReference type="RefSeq" id="XP_024513551.1">
    <property type="nucleotide sequence ID" value="XM_024657870.1"/>
</dbReference>
<dbReference type="InParanoid" id="Q5KB68"/>
<evidence type="ECO:0000313" key="9">
    <source>
        <dbReference type="Proteomes" id="UP000002149"/>
    </source>
</evidence>
<organism evidence="8 9">
    <name type="scientific">Cryptococcus deneoformans (strain JEC21 / ATCC MYA-565)</name>
    <name type="common">Cryptococcus neoformans var. neoformans serotype D</name>
    <dbReference type="NCBI Taxonomy" id="214684"/>
    <lineage>
        <taxon>Eukaryota</taxon>
        <taxon>Fungi</taxon>
        <taxon>Dikarya</taxon>
        <taxon>Basidiomycota</taxon>
        <taxon>Agaricomycotina</taxon>
        <taxon>Tremellomycetes</taxon>
        <taxon>Tremellales</taxon>
        <taxon>Cryptococcaceae</taxon>
        <taxon>Cryptococcus</taxon>
        <taxon>Cryptococcus neoformans species complex</taxon>
    </lineage>
</organism>
<dbReference type="eggNOG" id="ENOG502SPV7">
    <property type="taxonomic scope" value="Eukaryota"/>
</dbReference>
<dbReference type="GO" id="GO:0005789">
    <property type="term" value="C:endoplasmic reticulum membrane"/>
    <property type="evidence" value="ECO:0007669"/>
    <property type="project" value="UniProtKB-SubCell"/>
</dbReference>